<sequence>MADRGLRADAARNRTNIVHAARALIAAHGVDVGMDDIAREAGVAVGTLYRHFPAKADLIAAIVGERIEEMLADLDAVSARLDAGGSARDELVALVTTVAARAGEDRLLKAAAGDLVRTSLNDVEHRAVAALRQIVAAGHRQKALYRDVSADDVALILTLLPGEETPDPARRRWVQLVLRSLLADDAGEPP</sequence>
<dbReference type="EMBL" id="BLAE01000082">
    <property type="protein sequence ID" value="GES15695.1"/>
    <property type="molecule type" value="Genomic_DNA"/>
</dbReference>
<comment type="caution">
    <text evidence="6">The sequence shown here is derived from an EMBL/GenBank/DDBJ whole genome shotgun (WGS) entry which is preliminary data.</text>
</comment>
<evidence type="ECO:0000256" key="2">
    <source>
        <dbReference type="ARBA" id="ARBA00023125"/>
    </source>
</evidence>
<keyword evidence="3" id="KW-0804">Transcription</keyword>
<dbReference type="PRINTS" id="PR00455">
    <property type="entry name" value="HTHTETR"/>
</dbReference>
<keyword evidence="2 4" id="KW-0238">DNA-binding</keyword>
<name>A0A5M3X1V4_9ACTN</name>
<feature type="DNA-binding region" description="H-T-H motif" evidence="4">
    <location>
        <begin position="33"/>
        <end position="52"/>
    </location>
</feature>
<dbReference type="Gene3D" id="1.10.357.10">
    <property type="entry name" value="Tetracycline Repressor, domain 2"/>
    <property type="match status" value="1"/>
</dbReference>
<dbReference type="PANTHER" id="PTHR30055">
    <property type="entry name" value="HTH-TYPE TRANSCRIPTIONAL REGULATOR RUTR"/>
    <property type="match status" value="1"/>
</dbReference>
<evidence type="ECO:0000313" key="6">
    <source>
        <dbReference type="EMBL" id="GES15695.1"/>
    </source>
</evidence>
<accession>A0A5M3X1V4</accession>
<proteinExistence type="predicted"/>
<dbReference type="Pfam" id="PF00440">
    <property type="entry name" value="TetR_N"/>
    <property type="match status" value="1"/>
</dbReference>
<dbReference type="InterPro" id="IPR001647">
    <property type="entry name" value="HTH_TetR"/>
</dbReference>
<evidence type="ECO:0000313" key="7">
    <source>
        <dbReference type="Proteomes" id="UP000331127"/>
    </source>
</evidence>
<dbReference type="PANTHER" id="PTHR30055:SF234">
    <property type="entry name" value="HTH-TYPE TRANSCRIPTIONAL REGULATOR BETI"/>
    <property type="match status" value="1"/>
</dbReference>
<evidence type="ECO:0000256" key="1">
    <source>
        <dbReference type="ARBA" id="ARBA00023015"/>
    </source>
</evidence>
<reference evidence="6 7" key="1">
    <citation type="submission" date="2019-10" db="EMBL/GenBank/DDBJ databases">
        <title>Whole genome shotgun sequence of Acrocarpospora macrocephala NBRC 16266.</title>
        <authorList>
            <person name="Ichikawa N."/>
            <person name="Kimura A."/>
            <person name="Kitahashi Y."/>
            <person name="Komaki H."/>
            <person name="Oguchi A."/>
        </authorList>
    </citation>
    <scope>NUCLEOTIDE SEQUENCE [LARGE SCALE GENOMIC DNA]</scope>
    <source>
        <strain evidence="6 7">NBRC 16266</strain>
    </source>
</reference>
<dbReference type="GO" id="GO:0003700">
    <property type="term" value="F:DNA-binding transcription factor activity"/>
    <property type="evidence" value="ECO:0007669"/>
    <property type="project" value="TreeGrafter"/>
</dbReference>
<organism evidence="6 7">
    <name type="scientific">Acrocarpospora macrocephala</name>
    <dbReference type="NCBI Taxonomy" id="150177"/>
    <lineage>
        <taxon>Bacteria</taxon>
        <taxon>Bacillati</taxon>
        <taxon>Actinomycetota</taxon>
        <taxon>Actinomycetes</taxon>
        <taxon>Streptosporangiales</taxon>
        <taxon>Streptosporangiaceae</taxon>
        <taxon>Acrocarpospora</taxon>
    </lineage>
</organism>
<keyword evidence="7" id="KW-1185">Reference proteome</keyword>
<dbReference type="RefSeq" id="WP_155360797.1">
    <property type="nucleotide sequence ID" value="NZ_BAAAHL010000051.1"/>
</dbReference>
<dbReference type="InterPro" id="IPR050109">
    <property type="entry name" value="HTH-type_TetR-like_transc_reg"/>
</dbReference>
<dbReference type="OrthoDB" id="3192968at2"/>
<dbReference type="InterPro" id="IPR009057">
    <property type="entry name" value="Homeodomain-like_sf"/>
</dbReference>
<dbReference type="PROSITE" id="PS50977">
    <property type="entry name" value="HTH_TETR_2"/>
    <property type="match status" value="1"/>
</dbReference>
<protein>
    <submittedName>
        <fullName evidence="6">TetR family transcriptional regulator</fullName>
    </submittedName>
</protein>
<dbReference type="Proteomes" id="UP000331127">
    <property type="component" value="Unassembled WGS sequence"/>
</dbReference>
<dbReference type="GO" id="GO:0000976">
    <property type="term" value="F:transcription cis-regulatory region binding"/>
    <property type="evidence" value="ECO:0007669"/>
    <property type="project" value="TreeGrafter"/>
</dbReference>
<evidence type="ECO:0000256" key="4">
    <source>
        <dbReference type="PROSITE-ProRule" id="PRU00335"/>
    </source>
</evidence>
<gene>
    <name evidence="6" type="ORF">Amac_092930</name>
</gene>
<dbReference type="SUPFAM" id="SSF46689">
    <property type="entry name" value="Homeodomain-like"/>
    <property type="match status" value="1"/>
</dbReference>
<feature type="domain" description="HTH tetR-type" evidence="5">
    <location>
        <begin position="11"/>
        <end position="70"/>
    </location>
</feature>
<evidence type="ECO:0000256" key="3">
    <source>
        <dbReference type="ARBA" id="ARBA00023163"/>
    </source>
</evidence>
<dbReference type="AlphaFoldDB" id="A0A5M3X1V4"/>
<keyword evidence="1" id="KW-0805">Transcription regulation</keyword>
<evidence type="ECO:0000259" key="5">
    <source>
        <dbReference type="PROSITE" id="PS50977"/>
    </source>
</evidence>